<evidence type="ECO:0000313" key="6">
    <source>
        <dbReference type="EMBL" id="CAC5415835.1"/>
    </source>
</evidence>
<proteinExistence type="predicted"/>
<dbReference type="EMBL" id="CACVKT020008520">
    <property type="protein sequence ID" value="CAC5415835.1"/>
    <property type="molecule type" value="Genomic_DNA"/>
</dbReference>
<dbReference type="PANTHER" id="PTHR14949">
    <property type="entry name" value="EGF-LIKE-DOMAIN, MULTIPLE 7, 8"/>
    <property type="match status" value="1"/>
</dbReference>
<organism evidence="6 7">
    <name type="scientific">Mytilus coruscus</name>
    <name type="common">Sea mussel</name>
    <dbReference type="NCBI Taxonomy" id="42192"/>
    <lineage>
        <taxon>Eukaryota</taxon>
        <taxon>Metazoa</taxon>
        <taxon>Spiralia</taxon>
        <taxon>Lophotrochozoa</taxon>
        <taxon>Mollusca</taxon>
        <taxon>Bivalvia</taxon>
        <taxon>Autobranchia</taxon>
        <taxon>Pteriomorphia</taxon>
        <taxon>Mytilida</taxon>
        <taxon>Mytiloidea</taxon>
        <taxon>Mytilidae</taxon>
        <taxon>Mytilinae</taxon>
        <taxon>Mytilus</taxon>
    </lineage>
</organism>
<dbReference type="PANTHER" id="PTHR14949:SF54">
    <property type="entry name" value="VWFD DOMAIN-CONTAINING PROTEIN"/>
    <property type="match status" value="1"/>
</dbReference>
<dbReference type="Gene3D" id="2.60.120.260">
    <property type="entry name" value="Galactose-binding domain-like"/>
    <property type="match status" value="1"/>
</dbReference>
<dbReference type="PROSITE" id="PS51233">
    <property type="entry name" value="VWFD"/>
    <property type="match status" value="1"/>
</dbReference>
<keyword evidence="3" id="KW-0472">Membrane</keyword>
<dbReference type="InterPro" id="IPR001846">
    <property type="entry name" value="VWF_type-D"/>
</dbReference>
<evidence type="ECO:0000256" key="4">
    <source>
        <dbReference type="SAM" id="SignalP"/>
    </source>
</evidence>
<evidence type="ECO:0000313" key="7">
    <source>
        <dbReference type="Proteomes" id="UP000507470"/>
    </source>
</evidence>
<dbReference type="InterPro" id="IPR058727">
    <property type="entry name" value="Helical_Vwde"/>
</dbReference>
<keyword evidence="3" id="KW-0812">Transmembrane</keyword>
<reference evidence="6 7" key="1">
    <citation type="submission" date="2020-06" db="EMBL/GenBank/DDBJ databases">
        <authorList>
            <person name="Li R."/>
            <person name="Bekaert M."/>
        </authorList>
    </citation>
    <scope>NUCLEOTIDE SEQUENCE [LARGE SCALE GENOMIC DNA]</scope>
    <source>
        <strain evidence="7">wild</strain>
    </source>
</reference>
<feature type="signal peptide" evidence="4">
    <location>
        <begin position="1"/>
        <end position="18"/>
    </location>
</feature>
<name>A0A6J8E8K2_MYTCO</name>
<dbReference type="Proteomes" id="UP000507470">
    <property type="component" value="Unassembled WGS sequence"/>
</dbReference>
<keyword evidence="7" id="KW-1185">Reference proteome</keyword>
<accession>A0A6J8E8K2</accession>
<dbReference type="GO" id="GO:0009986">
    <property type="term" value="C:cell surface"/>
    <property type="evidence" value="ECO:0007669"/>
    <property type="project" value="TreeGrafter"/>
</dbReference>
<dbReference type="OrthoDB" id="10001041at2759"/>
<sequence>MCTVYIFLVFIQIDITFGQTDPCASYSTLDNVKRSAGYTLDLDNDIAISDDRLDPGWYRIVSVAGEEMPTAAPGTFRCGSWYPIWLNGTLPTDINSEVSQPVCIQTFLNECQPTWNIDIRRCSGDFLVYNLLSSQLTKSAYCFGTEVKCPDGEYSETGYSPGCSSDVPPETFVSLVQAELAEGAILNANLGPSLEPVFKCSFTEVSGQNYVYDVYWFINDQSVVTHRRLEFSNIGQALLRPNDWVGNYHMNMVVKCAIRARLDANSVPGPYFYSDLFEAGVKPENYNYQIEEGQEIAIPFRSSVPVGCIGSSDVIMKQCTHTLKVSQPEYQNSPAETCTTNIEPQSLAFETQDCGVTLSTTSWNDPVYLNLTGYVDNIYNSFDRTGNIRIKTGANSVTDLSGVWNTVNIPDIQVVVSDHDSAMTSRTCSTWNDPRYQTSDGLSFGYHGCGEFILYRHKKYPYWVHTLTTSCWQGSCNCGIAIRSHDSLFVIRTCDVIATEFYASGRYYPSISYSVCDNKHMVIEKISYGYKVTLPIGTEISIHVSGSWIPSISLKPSVLDIEQSEGLCGFVSQTRDTSDDLVPRGSSTPISSTTEFAKSWRVTPNSDEELFSPLPSFSSEDLYLKEYCICASEAGHTDDINDFTSVQCNLTTPMIQCKNTRTPIADRLYQECHQTRRKRDTSNLREKVVKRSALDDDDIVKEISLTYDSSYDPDYLPPDPVWRNGWSEASARQECTNGLSQMPALALCQMYGHLVLSDYIESCIEDVKIAGSTEFLQYTIWLMEDTCKFEIYRNETLFNSTSGSDGTSILQMIQNQLCPSNCSNHGYCNRTECVCNDSYIGSDCSTSISEAPREIIVPDNGLCRTKSRSCKKTNIYGVFHTPVIYCKFQHFIISEEGKQISGSVNVRPAVFSYDNMISCEFPESSRKRRSTNEGAEGYNIHLSYDQINYGDSVTVIIFDEECFACNVSTLTCVELETCPSDTGTHDDKESKSSMTAIIAVIISIVVFVTIVSMLVLMKWKMAKDKKRRRNSNQSNHSIFAETGVHNRNCPPCATGLTPQYRKDNSDLSIAWTERTASPVDLFKAKS</sequence>
<gene>
    <name evidence="6" type="ORF">MCOR_48498</name>
</gene>
<dbReference type="InterPro" id="IPR050969">
    <property type="entry name" value="Dev_Signal_Modulators"/>
</dbReference>
<evidence type="ECO:0000256" key="1">
    <source>
        <dbReference type="ARBA" id="ARBA00022729"/>
    </source>
</evidence>
<feature type="transmembrane region" description="Helical" evidence="3">
    <location>
        <begin position="996"/>
        <end position="1019"/>
    </location>
</feature>
<evidence type="ECO:0000256" key="2">
    <source>
        <dbReference type="ARBA" id="ARBA00023157"/>
    </source>
</evidence>
<keyword evidence="1 4" id="KW-0732">Signal</keyword>
<dbReference type="GO" id="GO:0005102">
    <property type="term" value="F:signaling receptor binding"/>
    <property type="evidence" value="ECO:0007669"/>
    <property type="project" value="TreeGrafter"/>
</dbReference>
<evidence type="ECO:0000259" key="5">
    <source>
        <dbReference type="PROSITE" id="PS51233"/>
    </source>
</evidence>
<dbReference type="AlphaFoldDB" id="A0A6J8E8K2"/>
<feature type="domain" description="VWFD" evidence="5">
    <location>
        <begin position="426"/>
        <end position="608"/>
    </location>
</feature>
<evidence type="ECO:0000256" key="3">
    <source>
        <dbReference type="SAM" id="Phobius"/>
    </source>
</evidence>
<keyword evidence="2" id="KW-1015">Disulfide bond</keyword>
<dbReference type="Pfam" id="PF26129">
    <property type="entry name" value="Vwde"/>
    <property type="match status" value="1"/>
</dbReference>
<keyword evidence="3" id="KW-1133">Transmembrane helix</keyword>
<feature type="chain" id="PRO_5026798190" description="VWFD domain-containing protein" evidence="4">
    <location>
        <begin position="19"/>
        <end position="1086"/>
    </location>
</feature>
<dbReference type="GO" id="GO:0005576">
    <property type="term" value="C:extracellular region"/>
    <property type="evidence" value="ECO:0007669"/>
    <property type="project" value="TreeGrafter"/>
</dbReference>
<protein>
    <recommendedName>
        <fullName evidence="5">VWFD domain-containing protein</fullName>
    </recommendedName>
</protein>